<comment type="caution">
    <text evidence="1">The sequence shown here is derived from an EMBL/GenBank/DDBJ whole genome shotgun (WGS) entry which is preliminary data.</text>
</comment>
<dbReference type="AlphaFoldDB" id="A0A402ACR8"/>
<name>A0A402ACR8_9CHLR</name>
<proteinExistence type="predicted"/>
<dbReference type="Proteomes" id="UP000287188">
    <property type="component" value="Unassembled WGS sequence"/>
</dbReference>
<organism evidence="1 2">
    <name type="scientific">Dictyobacter kobayashii</name>
    <dbReference type="NCBI Taxonomy" id="2014872"/>
    <lineage>
        <taxon>Bacteria</taxon>
        <taxon>Bacillati</taxon>
        <taxon>Chloroflexota</taxon>
        <taxon>Ktedonobacteria</taxon>
        <taxon>Ktedonobacterales</taxon>
        <taxon>Dictyobacteraceae</taxon>
        <taxon>Dictyobacter</taxon>
    </lineage>
</organism>
<reference evidence="2" key="1">
    <citation type="submission" date="2018-12" db="EMBL/GenBank/DDBJ databases">
        <title>Tengunoibacter tsumagoiensis gen. nov., sp. nov., Dictyobacter kobayashii sp. nov., D. alpinus sp. nov., and D. joshuensis sp. nov. and description of Dictyobacteraceae fam. nov. within the order Ktedonobacterales isolated from Tengu-no-mugimeshi.</title>
        <authorList>
            <person name="Wang C.M."/>
            <person name="Zheng Y."/>
            <person name="Sakai Y."/>
            <person name="Toyoda A."/>
            <person name="Minakuchi Y."/>
            <person name="Abe K."/>
            <person name="Yokota A."/>
            <person name="Yabe S."/>
        </authorList>
    </citation>
    <scope>NUCLEOTIDE SEQUENCE [LARGE SCALE GENOMIC DNA]</scope>
    <source>
        <strain evidence="2">Uno11</strain>
    </source>
</reference>
<accession>A0A402ACR8</accession>
<evidence type="ECO:0000313" key="1">
    <source>
        <dbReference type="EMBL" id="GCE16900.1"/>
    </source>
</evidence>
<dbReference type="EMBL" id="BIFS01000001">
    <property type="protein sequence ID" value="GCE16900.1"/>
    <property type="molecule type" value="Genomic_DNA"/>
</dbReference>
<keyword evidence="2" id="KW-1185">Reference proteome</keyword>
<gene>
    <name evidence="1" type="ORF">KDK_07000</name>
</gene>
<protein>
    <submittedName>
        <fullName evidence="1">Uncharacterized protein</fullName>
    </submittedName>
</protein>
<evidence type="ECO:0000313" key="2">
    <source>
        <dbReference type="Proteomes" id="UP000287188"/>
    </source>
</evidence>
<sequence>MAMASTLPGRTRRREWACFTFNVAAGPCDFVVVVTMITYTPDCRWVRRKNPKEKINVTTASTTDSAAV</sequence>